<proteinExistence type="inferred from homology"/>
<feature type="active site" description="Charge relay system" evidence="8">
    <location>
        <position position="59"/>
    </location>
</feature>
<feature type="binding site" evidence="9">
    <location>
        <position position="237"/>
    </location>
    <ligand>
        <name>5-hydroxyisourate</name>
        <dbReference type="ChEBI" id="CHEBI:18072"/>
    </ligand>
</feature>
<dbReference type="GO" id="GO:0019628">
    <property type="term" value="P:urate catabolic process"/>
    <property type="evidence" value="ECO:0007669"/>
    <property type="project" value="UniProtKB-UniPathway"/>
</dbReference>
<feature type="active site" description="Charge relay system" evidence="8">
    <location>
        <position position="11"/>
    </location>
</feature>
<dbReference type="UniPathway" id="UPA00394">
    <property type="reaction ID" value="UER00650"/>
</dbReference>
<protein>
    <recommendedName>
        <fullName evidence="7 10">Uricase</fullName>
        <ecNumber evidence="7 10">1.7.3.3</ecNumber>
    </recommendedName>
    <alternativeName>
        <fullName evidence="7">Urate oxidase</fullName>
    </alternativeName>
</protein>
<evidence type="ECO:0000256" key="10">
    <source>
        <dbReference type="RuleBase" id="RU004455"/>
    </source>
</evidence>
<feature type="binding site" evidence="9">
    <location>
        <position position="236"/>
    </location>
    <ligand>
        <name>5-hydroxyisourate</name>
        <dbReference type="ChEBI" id="CHEBI:18072"/>
    </ligand>
</feature>
<feature type="binding site" evidence="9">
    <location>
        <position position="60"/>
    </location>
    <ligand>
        <name>5-hydroxyisourate</name>
        <dbReference type="ChEBI" id="CHEBI:18072"/>
    </ligand>
</feature>
<dbReference type="EC" id="1.7.3.3" evidence="7 10"/>
<comment type="caution">
    <text evidence="11">The sequence shown here is derived from an EMBL/GenBank/DDBJ whole genome shotgun (WGS) entry which is preliminary data.</text>
</comment>
<feature type="binding site" evidence="9">
    <location>
        <position position="181"/>
    </location>
    <ligand>
        <name>urate</name>
        <dbReference type="ChEBI" id="CHEBI:17775"/>
    </ligand>
</feature>
<sequence length="305" mass="34524">MSFLADSIYGKDNVKFLKVKKDASNPKLQQIMEATVKVLLKGNFDVSYTEADNSPIVPTDTVKNTILILAKTNDTWPSEKFASTLALHFTTKYAHVSGVSIQIYQERWVKFNVDGAPSQHSFVHQGPEKKIVELDYDKVPGPAQYKLSTSIKDLTVLKSTNSMFYGYNVCDYTTLKPTEDRVLSTDIYSKWDWSPSRLGSLHTLSSGSCDGIFDQVYDEARAITLDIFAKENSASVQATMYNMATEILKKAPQVEYVSYELPNKHYFLFDFKWFKGLENDNELFYPSPHPNGLIKCKVGRKASKL</sequence>
<keyword evidence="6 7" id="KW-0576">Peroxisome</keyword>
<organism evidence="11 12">
    <name type="scientific">Zygosaccharomyces rouxii</name>
    <dbReference type="NCBI Taxonomy" id="4956"/>
    <lineage>
        <taxon>Eukaryota</taxon>
        <taxon>Fungi</taxon>
        <taxon>Dikarya</taxon>
        <taxon>Ascomycota</taxon>
        <taxon>Saccharomycotina</taxon>
        <taxon>Saccharomycetes</taxon>
        <taxon>Saccharomycetales</taxon>
        <taxon>Saccharomycetaceae</taxon>
        <taxon>Zygosaccharomyces</taxon>
    </lineage>
</organism>
<dbReference type="InterPro" id="IPR002042">
    <property type="entry name" value="Uricase"/>
</dbReference>
<feature type="binding site" evidence="9">
    <location>
        <position position="263"/>
    </location>
    <ligand>
        <name>5-hydroxyisourate</name>
        <dbReference type="ChEBI" id="CHEBI:18072"/>
    </ligand>
</feature>
<dbReference type="PANTHER" id="PTHR42874">
    <property type="entry name" value="URICASE"/>
    <property type="match status" value="1"/>
</dbReference>
<feature type="binding site" evidence="9">
    <location>
        <position position="164"/>
    </location>
    <ligand>
        <name>urate</name>
        <dbReference type="ChEBI" id="CHEBI:17775"/>
    </ligand>
</feature>
<dbReference type="FunFam" id="3.10.270.10:FF:000001">
    <property type="entry name" value="Uricase"/>
    <property type="match status" value="1"/>
</dbReference>
<comment type="subcellular location">
    <subcellularLocation>
        <location evidence="1 7">Peroxisome</location>
    </subcellularLocation>
</comment>
<dbReference type="GO" id="GO:0005777">
    <property type="term" value="C:peroxisome"/>
    <property type="evidence" value="ECO:0007669"/>
    <property type="project" value="UniProtKB-SubCell"/>
</dbReference>
<evidence type="ECO:0000256" key="6">
    <source>
        <dbReference type="ARBA" id="ARBA00023140"/>
    </source>
</evidence>
<evidence type="ECO:0000256" key="9">
    <source>
        <dbReference type="PIRSR" id="PIRSR000241-2"/>
    </source>
</evidence>
<dbReference type="OMA" id="ATMYKMS"/>
<evidence type="ECO:0000256" key="8">
    <source>
        <dbReference type="PIRSR" id="PIRSR000241-1"/>
    </source>
</evidence>
<dbReference type="PIRSF" id="PIRSF000241">
    <property type="entry name" value="Urate_oxidase"/>
    <property type="match status" value="1"/>
</dbReference>
<accession>A0A1Q3A5X1</accession>
<comment type="similarity">
    <text evidence="3 7 10">Belongs to the uricase family.</text>
</comment>
<feature type="binding site" evidence="9">
    <location>
        <position position="263"/>
    </location>
    <ligand>
        <name>O2</name>
        <dbReference type="ChEBI" id="CHEBI:15379"/>
    </ligand>
</feature>
<comment type="function">
    <text evidence="7 10">Catalyzes the oxidation of uric acid to 5-hydroxyisourate, which is further processed to form (S)-allantoin.</text>
</comment>
<feature type="binding site" evidence="9">
    <location>
        <position position="236"/>
    </location>
    <ligand>
        <name>urate</name>
        <dbReference type="ChEBI" id="CHEBI:17775"/>
    </ligand>
</feature>
<dbReference type="OrthoDB" id="9992118at2759"/>
<dbReference type="eggNOG" id="KOG1599">
    <property type="taxonomic scope" value="Eukaryota"/>
</dbReference>
<dbReference type="SUPFAM" id="SSF55620">
    <property type="entry name" value="Tetrahydrobiopterin biosynthesis enzymes-like"/>
    <property type="match status" value="2"/>
</dbReference>
<evidence type="ECO:0000256" key="3">
    <source>
        <dbReference type="ARBA" id="ARBA00009760"/>
    </source>
</evidence>
<dbReference type="PANTHER" id="PTHR42874:SF1">
    <property type="entry name" value="URICASE"/>
    <property type="match status" value="1"/>
</dbReference>
<dbReference type="NCBIfam" id="TIGR03383">
    <property type="entry name" value="urate_oxi"/>
    <property type="match status" value="1"/>
</dbReference>
<dbReference type="EMBL" id="BDGX01000030">
    <property type="protein sequence ID" value="GAV50970.1"/>
    <property type="molecule type" value="Genomic_DNA"/>
</dbReference>
<keyword evidence="5 7" id="KW-0560">Oxidoreductase</keyword>
<evidence type="ECO:0000256" key="5">
    <source>
        <dbReference type="ARBA" id="ARBA00023002"/>
    </source>
</evidence>
<evidence type="ECO:0000256" key="2">
    <source>
        <dbReference type="ARBA" id="ARBA00004831"/>
    </source>
</evidence>
<name>A0A1Q3A5X1_ZYGRO</name>
<dbReference type="Gene3D" id="3.10.270.10">
    <property type="entry name" value="Urate Oxidase"/>
    <property type="match status" value="1"/>
</dbReference>
<evidence type="ECO:0000256" key="1">
    <source>
        <dbReference type="ARBA" id="ARBA00004275"/>
    </source>
</evidence>
<evidence type="ECO:0000313" key="11">
    <source>
        <dbReference type="EMBL" id="GAV50970.1"/>
    </source>
</evidence>
<feature type="binding site" evidence="9">
    <location>
        <position position="59"/>
    </location>
    <ligand>
        <name>urate</name>
        <dbReference type="ChEBI" id="CHEBI:17775"/>
    </ligand>
</feature>
<dbReference type="InterPro" id="IPR019842">
    <property type="entry name" value="Uricase_CS"/>
</dbReference>
<feature type="active site" description="Charge relay system" evidence="8">
    <location>
        <position position="265"/>
    </location>
</feature>
<feature type="binding site" evidence="9">
    <location>
        <position position="60"/>
    </location>
    <ligand>
        <name>urate</name>
        <dbReference type="ChEBI" id="CHEBI:17775"/>
    </ligand>
</feature>
<dbReference type="Proteomes" id="UP000187013">
    <property type="component" value="Unassembled WGS sequence"/>
</dbReference>
<dbReference type="AlphaFoldDB" id="A0A1Q3A5X1"/>
<dbReference type="GO" id="GO:0006145">
    <property type="term" value="P:purine nucleobase catabolic process"/>
    <property type="evidence" value="ECO:0007669"/>
    <property type="project" value="TreeGrafter"/>
</dbReference>
<feature type="binding site" evidence="9">
    <location>
        <position position="263"/>
    </location>
    <ligand>
        <name>urate</name>
        <dbReference type="ChEBI" id="CHEBI:17775"/>
    </ligand>
</feature>
<feature type="binding site" evidence="9">
    <location>
        <position position="237"/>
    </location>
    <ligand>
        <name>urate</name>
        <dbReference type="ChEBI" id="CHEBI:17775"/>
    </ligand>
</feature>
<dbReference type="PROSITE" id="PS00366">
    <property type="entry name" value="URICASE"/>
    <property type="match status" value="1"/>
</dbReference>
<dbReference type="PRINTS" id="PR00093">
    <property type="entry name" value="URICASE"/>
</dbReference>
<keyword evidence="4 7" id="KW-0659">Purine metabolism</keyword>
<evidence type="ECO:0000256" key="4">
    <source>
        <dbReference type="ARBA" id="ARBA00022631"/>
    </source>
</evidence>
<feature type="binding site" evidence="9">
    <location>
        <position position="164"/>
    </location>
    <ligand>
        <name>5-hydroxyisourate</name>
        <dbReference type="ChEBI" id="CHEBI:18072"/>
    </ligand>
</feature>
<comment type="catalytic activity">
    <reaction evidence="7 10">
        <text>urate + O2 + H2O = 5-hydroxyisourate + H2O2</text>
        <dbReference type="Rhea" id="RHEA:21368"/>
        <dbReference type="ChEBI" id="CHEBI:15377"/>
        <dbReference type="ChEBI" id="CHEBI:15379"/>
        <dbReference type="ChEBI" id="CHEBI:16240"/>
        <dbReference type="ChEBI" id="CHEBI:17775"/>
        <dbReference type="ChEBI" id="CHEBI:18072"/>
        <dbReference type="EC" id="1.7.3.3"/>
    </reaction>
</comment>
<evidence type="ECO:0000256" key="7">
    <source>
        <dbReference type="PIRNR" id="PIRNR000241"/>
    </source>
</evidence>
<dbReference type="Pfam" id="PF01014">
    <property type="entry name" value="Uricase"/>
    <property type="match status" value="2"/>
</dbReference>
<feature type="binding site" evidence="9">
    <location>
        <position position="181"/>
    </location>
    <ligand>
        <name>5-hydroxyisourate</name>
        <dbReference type="ChEBI" id="CHEBI:18072"/>
    </ligand>
</feature>
<reference evidence="11 12" key="1">
    <citation type="submission" date="2016-08" db="EMBL/GenBank/DDBJ databases">
        <title>Draft genome sequence of allopolyploid Zygosaccharomyces rouxii.</title>
        <authorList>
            <person name="Watanabe J."/>
            <person name="Uehara K."/>
            <person name="Mogi Y."/>
            <person name="Tsukioka Y."/>
        </authorList>
    </citation>
    <scope>NUCLEOTIDE SEQUENCE [LARGE SCALE GENOMIC DNA]</scope>
    <source>
        <strain evidence="11 12">NBRC 110957</strain>
    </source>
</reference>
<dbReference type="GO" id="GO:0004846">
    <property type="term" value="F:urate oxidase activity"/>
    <property type="evidence" value="ECO:0007669"/>
    <property type="project" value="UniProtKB-EC"/>
</dbReference>
<evidence type="ECO:0000313" key="12">
    <source>
        <dbReference type="Proteomes" id="UP000187013"/>
    </source>
</evidence>
<gene>
    <name evidence="11" type="ORF">ZYGR_0AD01530</name>
</gene>
<comment type="pathway">
    <text evidence="2 7">Purine metabolism; urate degradation; (S)-allantoin from urate: step 1/3.</text>
</comment>